<evidence type="ECO:0008006" key="5">
    <source>
        <dbReference type="Google" id="ProtNLM"/>
    </source>
</evidence>
<feature type="transmembrane region" description="Helical" evidence="2">
    <location>
        <begin position="82"/>
        <end position="100"/>
    </location>
</feature>
<protein>
    <recommendedName>
        <fullName evidence="5">Transmembrane protein 70</fullName>
    </recommendedName>
</protein>
<dbReference type="InterPro" id="IPR009724">
    <property type="entry name" value="TMEM70"/>
</dbReference>
<gene>
    <name evidence="3" type="ORF">SNE40_017673</name>
</gene>
<dbReference type="AlphaFoldDB" id="A0AAN8PMB6"/>
<dbReference type="InterPro" id="IPR045325">
    <property type="entry name" value="TMEM70/TMEM186/TMEM223"/>
</dbReference>
<evidence type="ECO:0000313" key="3">
    <source>
        <dbReference type="EMBL" id="KAK6174386.1"/>
    </source>
</evidence>
<reference evidence="3 4" key="1">
    <citation type="submission" date="2024-01" db="EMBL/GenBank/DDBJ databases">
        <title>The genome of the rayed Mediterranean limpet Patella caerulea (Linnaeus, 1758).</title>
        <authorList>
            <person name="Anh-Thu Weber A."/>
            <person name="Halstead-Nussloch G."/>
        </authorList>
    </citation>
    <scope>NUCLEOTIDE SEQUENCE [LARGE SCALE GENOMIC DNA]</scope>
    <source>
        <strain evidence="3">AATW-2023a</strain>
        <tissue evidence="3">Whole specimen</tissue>
    </source>
</reference>
<dbReference type="Proteomes" id="UP001347796">
    <property type="component" value="Unassembled WGS sequence"/>
</dbReference>
<evidence type="ECO:0000256" key="2">
    <source>
        <dbReference type="SAM" id="Phobius"/>
    </source>
</evidence>
<dbReference type="EMBL" id="JAZGQO010000011">
    <property type="protein sequence ID" value="KAK6174386.1"/>
    <property type="molecule type" value="Genomic_DNA"/>
</dbReference>
<dbReference type="PANTHER" id="PTHR13281">
    <property type="entry name" value="TRANSMEMBRANE PROTEIN 70, MITOCHONDRIAL"/>
    <property type="match status" value="1"/>
</dbReference>
<feature type="transmembrane region" description="Helical" evidence="2">
    <location>
        <begin position="112"/>
        <end position="133"/>
    </location>
</feature>
<comment type="caution">
    <text evidence="3">The sequence shown here is derived from an EMBL/GenBank/DDBJ whole genome shotgun (WGS) entry which is preliminary data.</text>
</comment>
<sequence>MSFLSAKIMWNCGAVYSKRILTTFSRNLKVSQTDSILCCRTIRQINTERKGQIEPLSGLPFEDQEKGQLIYSGPLAKLVKGVKIFSISTSFIGLGLQPLILLNASTSLATKVAVGGFVNFFIFLTPLLIHFVAKKYVTTCYYNETTGQFTATTNTFFLRKREHKFTAEDVMVPDVPGIFTTIKVRGFALFLDPSMFFSKQAYIHLMGYDKPLDWRLPSKEQGNVNQSANEKDDKQL</sequence>
<proteinExistence type="inferred from homology"/>
<name>A0AAN8PMB6_PATCE</name>
<dbReference type="GO" id="GO:0031966">
    <property type="term" value="C:mitochondrial membrane"/>
    <property type="evidence" value="ECO:0007669"/>
    <property type="project" value="TreeGrafter"/>
</dbReference>
<dbReference type="GO" id="GO:0033615">
    <property type="term" value="P:mitochondrial proton-transporting ATP synthase complex assembly"/>
    <property type="evidence" value="ECO:0007669"/>
    <property type="project" value="TreeGrafter"/>
</dbReference>
<keyword evidence="2" id="KW-1133">Transmembrane helix</keyword>
<evidence type="ECO:0000313" key="4">
    <source>
        <dbReference type="Proteomes" id="UP001347796"/>
    </source>
</evidence>
<keyword evidence="2" id="KW-0812">Transmembrane</keyword>
<keyword evidence="4" id="KW-1185">Reference proteome</keyword>
<dbReference type="PANTHER" id="PTHR13281:SF0">
    <property type="entry name" value="TRANSMEMBRANE PROTEIN 70, MITOCHONDRIAL"/>
    <property type="match status" value="1"/>
</dbReference>
<accession>A0AAN8PMB6</accession>
<comment type="similarity">
    <text evidence="1">Belongs to the TMEM70 family.</text>
</comment>
<organism evidence="3 4">
    <name type="scientific">Patella caerulea</name>
    <name type="common">Rayed Mediterranean limpet</name>
    <dbReference type="NCBI Taxonomy" id="87958"/>
    <lineage>
        <taxon>Eukaryota</taxon>
        <taxon>Metazoa</taxon>
        <taxon>Spiralia</taxon>
        <taxon>Lophotrochozoa</taxon>
        <taxon>Mollusca</taxon>
        <taxon>Gastropoda</taxon>
        <taxon>Patellogastropoda</taxon>
        <taxon>Patelloidea</taxon>
        <taxon>Patellidae</taxon>
        <taxon>Patella</taxon>
    </lineage>
</organism>
<evidence type="ECO:0000256" key="1">
    <source>
        <dbReference type="ARBA" id="ARBA00005280"/>
    </source>
</evidence>
<keyword evidence="2" id="KW-0472">Membrane</keyword>
<dbReference type="Pfam" id="PF06979">
    <property type="entry name" value="TMEM70"/>
    <property type="match status" value="1"/>
</dbReference>